<feature type="domain" description="Amine oxidase" evidence="4">
    <location>
        <begin position="22"/>
        <end position="508"/>
    </location>
</feature>
<dbReference type="SUPFAM" id="SSF51905">
    <property type="entry name" value="FAD/NAD(P)-binding domain"/>
    <property type="match status" value="1"/>
</dbReference>
<reference evidence="5" key="1">
    <citation type="submission" date="2024-05" db="EMBL/GenBank/DDBJ databases">
        <authorList>
            <person name="Cai S.Y."/>
            <person name="Jin L.M."/>
            <person name="Li H.R."/>
        </authorList>
    </citation>
    <scope>NUCLEOTIDE SEQUENCE</scope>
    <source>
        <strain evidence="5">A5-74</strain>
    </source>
</reference>
<proteinExistence type="predicted"/>
<evidence type="ECO:0000259" key="4">
    <source>
        <dbReference type="Pfam" id="PF01593"/>
    </source>
</evidence>
<evidence type="ECO:0000256" key="1">
    <source>
        <dbReference type="ARBA" id="ARBA00037217"/>
    </source>
</evidence>
<dbReference type="PANTHER" id="PTHR10668:SF105">
    <property type="entry name" value="DEHYDROGENASE-RELATED"/>
    <property type="match status" value="1"/>
</dbReference>
<organism evidence="5">
    <name type="scientific">Nakamurella sp. A5-74</name>
    <dbReference type="NCBI Taxonomy" id="3158264"/>
    <lineage>
        <taxon>Bacteria</taxon>
        <taxon>Bacillati</taxon>
        <taxon>Actinomycetota</taxon>
        <taxon>Actinomycetes</taxon>
        <taxon>Nakamurellales</taxon>
        <taxon>Nakamurellaceae</taxon>
        <taxon>Nakamurella</taxon>
    </lineage>
</organism>
<dbReference type="GO" id="GO:0016491">
    <property type="term" value="F:oxidoreductase activity"/>
    <property type="evidence" value="ECO:0007669"/>
    <property type="project" value="InterPro"/>
</dbReference>
<dbReference type="RefSeq" id="WP_353649130.1">
    <property type="nucleotide sequence ID" value="NZ_CP159218.1"/>
</dbReference>
<protein>
    <recommendedName>
        <fullName evidence="3">Pyridine nucleotide-disulfide oxidoreductase domain-containing protein 2</fullName>
    </recommendedName>
</protein>
<dbReference type="InterPro" id="IPR002937">
    <property type="entry name" value="Amino_oxidase"/>
</dbReference>
<evidence type="ECO:0000313" key="5">
    <source>
        <dbReference type="EMBL" id="XCG63515.1"/>
    </source>
</evidence>
<dbReference type="AlphaFoldDB" id="A0AAU8DNE1"/>
<comment type="function">
    <text evidence="1">Probable oxidoreductase that may play a role as regulator of mitochondrial function.</text>
</comment>
<accession>A0AAU8DNE1</accession>
<name>A0AAU8DNE1_9ACTN</name>
<gene>
    <name evidence="5" type="ORF">ABLG96_20355</name>
</gene>
<comment type="subunit">
    <text evidence="2">Interacts with COX5B; this interaction may contribute to localize PYROXD2 to the inner face of the inner mitochondrial membrane.</text>
</comment>
<dbReference type="EMBL" id="CP159218">
    <property type="protein sequence ID" value="XCG63515.1"/>
    <property type="molecule type" value="Genomic_DNA"/>
</dbReference>
<evidence type="ECO:0000256" key="2">
    <source>
        <dbReference type="ARBA" id="ARBA00038825"/>
    </source>
</evidence>
<dbReference type="Pfam" id="PF01593">
    <property type="entry name" value="Amino_oxidase"/>
    <property type="match status" value="1"/>
</dbReference>
<evidence type="ECO:0000256" key="3">
    <source>
        <dbReference type="ARBA" id="ARBA00040298"/>
    </source>
</evidence>
<dbReference type="Gene3D" id="3.50.50.60">
    <property type="entry name" value="FAD/NAD(P)-binding domain"/>
    <property type="match status" value="2"/>
</dbReference>
<sequence length="536" mass="55911">MSRRGGPTERVDAVVIGSGPNGLVAANALVDAGWSVILVETEDTVGGAVRSADDVTAPGFTTDLFSAFYPLAAASPVIRGLDLQDHGLQWSQAPVVLAHPLADGRVAVLEHSADDTAAGLDSFAAGDGAAWTELVAQWADLRDPLLDALFTPFPPIRAATRVLQRARVRGTLDLARLAVMPIRHFAQERFTGDGGPLLLTGNALHSDVPAEAAGSGIFGWLLSMLAQDVGFPVPVGGAGQLAQALRRRFESLGGQVRTGTRVTDILVTGGRAIGVRTAGGSTIGARAVLADVSAPSLYRSLLDRAVVPPRLLADLRQFRPDTPTLKLNWALDRPVPWSARGARGAGTVHFGVDVDGFVDYGADLTVGRAPRNPFVLFGQMTTADSSRSPAGTESAWAYTHLPSAVADDPAVVARQVARVEEQLEELAPGFGGSVLGRLVQSPADLESADANLLGGSVNGGTAYLHQQLFFRPTVGLGRAETPIAGLYLASAAAHPGGGVHGASGWNAALSAIRDAGPWGQVRKRLTRTAWGRILPR</sequence>
<dbReference type="PANTHER" id="PTHR10668">
    <property type="entry name" value="PHYTOENE DEHYDROGENASE"/>
    <property type="match status" value="1"/>
</dbReference>
<dbReference type="InterPro" id="IPR036188">
    <property type="entry name" value="FAD/NAD-bd_sf"/>
</dbReference>